<dbReference type="SUPFAM" id="SSF47396">
    <property type="entry name" value="Transcription factor IIA (TFIIA), alpha-helical domain"/>
    <property type="match status" value="1"/>
</dbReference>
<reference evidence="6" key="1">
    <citation type="journal article" date="2013" name="Genetics">
        <title>The draft genome and transcriptome of Panagrellus redivivus are shaped by the harsh demands of a free-living lifestyle.</title>
        <authorList>
            <person name="Srinivasan J."/>
            <person name="Dillman A.R."/>
            <person name="Macchietto M.G."/>
            <person name="Heikkinen L."/>
            <person name="Lakso M."/>
            <person name="Fracchia K.M."/>
            <person name="Antoshechkin I."/>
            <person name="Mortazavi A."/>
            <person name="Wong G."/>
            <person name="Sternberg P.W."/>
        </authorList>
    </citation>
    <scope>NUCLEOTIDE SEQUENCE [LARGE SCALE GENOMIC DNA]</scope>
    <source>
        <strain evidence="6">MT8872</strain>
    </source>
</reference>
<name>A0A7E4VV58_PANRE</name>
<keyword evidence="6" id="KW-1185">Reference proteome</keyword>
<evidence type="ECO:0000256" key="4">
    <source>
        <dbReference type="ARBA" id="ARBA00023242"/>
    </source>
</evidence>
<dbReference type="AlphaFoldDB" id="A0A7E4VV58"/>
<comment type="similarity">
    <text evidence="2">Belongs to the TFIIA subunit 1 family.</text>
</comment>
<dbReference type="GO" id="GO:0006367">
    <property type="term" value="P:transcription initiation at RNA polymerase II promoter"/>
    <property type="evidence" value="ECO:0007669"/>
    <property type="project" value="InterPro"/>
</dbReference>
<proteinExistence type="inferred from homology"/>
<dbReference type="InterPro" id="IPR009088">
    <property type="entry name" value="TFIIA_b-brl"/>
</dbReference>
<keyword evidence="4" id="KW-0539">Nucleus</keyword>
<evidence type="ECO:0000256" key="2">
    <source>
        <dbReference type="ARBA" id="ARBA00010059"/>
    </source>
</evidence>
<dbReference type="Proteomes" id="UP000492821">
    <property type="component" value="Unassembled WGS sequence"/>
</dbReference>
<dbReference type="PANTHER" id="PTHR12694:SF8">
    <property type="entry name" value="TRANSCRIPTION INITIATION FACTOR IIA SUBUNIT 1"/>
    <property type="match status" value="1"/>
</dbReference>
<dbReference type="Gene3D" id="2.30.18.10">
    <property type="entry name" value="Transcription factor IIA (TFIIA), beta-barrel domain"/>
    <property type="match status" value="1"/>
</dbReference>
<evidence type="ECO:0000256" key="1">
    <source>
        <dbReference type="ARBA" id="ARBA00004123"/>
    </source>
</evidence>
<dbReference type="Pfam" id="PF03153">
    <property type="entry name" value="TFIIA"/>
    <property type="match status" value="1"/>
</dbReference>
<dbReference type="PANTHER" id="PTHR12694">
    <property type="entry name" value="TRANSCRIPTION INITIATION FACTOR IIA SUBUNIT 1"/>
    <property type="match status" value="1"/>
</dbReference>
<evidence type="ECO:0000256" key="5">
    <source>
        <dbReference type="SAM" id="MobiDB-lite"/>
    </source>
</evidence>
<reference evidence="7" key="2">
    <citation type="submission" date="2020-10" db="UniProtKB">
        <authorList>
            <consortium name="WormBaseParasite"/>
        </authorList>
    </citation>
    <scope>IDENTIFICATION</scope>
</reference>
<evidence type="ECO:0000256" key="3">
    <source>
        <dbReference type="ARBA" id="ARBA00023163"/>
    </source>
</evidence>
<protein>
    <submittedName>
        <fullName evidence="7">Transcription initiation factor IIA subunit 1</fullName>
    </submittedName>
</protein>
<feature type="compositionally biased region" description="Polar residues" evidence="5">
    <location>
        <begin position="92"/>
        <end position="104"/>
    </location>
</feature>
<dbReference type="WBParaSite" id="Pan_g3722.t1">
    <property type="protein sequence ID" value="Pan_g3722.t1"/>
    <property type="gene ID" value="Pan_g3722"/>
</dbReference>
<feature type="region of interest" description="Disordered" evidence="5">
    <location>
        <begin position="200"/>
        <end position="273"/>
    </location>
</feature>
<dbReference type="FunFam" id="2.30.18.10:FF:000008">
    <property type="entry name" value="Transcription factor TFIIA complex large subunit"/>
    <property type="match status" value="1"/>
</dbReference>
<dbReference type="CDD" id="cd07976">
    <property type="entry name" value="TFIIA_alpha_beta_like"/>
    <property type="match status" value="1"/>
</dbReference>
<feature type="region of interest" description="Disordered" evidence="5">
    <location>
        <begin position="51"/>
        <end position="104"/>
    </location>
</feature>
<dbReference type="SUPFAM" id="SSF50784">
    <property type="entry name" value="Transcription factor IIA (TFIIA), beta-barrel domain"/>
    <property type="match status" value="1"/>
</dbReference>
<feature type="compositionally biased region" description="Acidic residues" evidence="5">
    <location>
        <begin position="226"/>
        <end position="238"/>
    </location>
</feature>
<evidence type="ECO:0000313" key="6">
    <source>
        <dbReference type="Proteomes" id="UP000492821"/>
    </source>
</evidence>
<keyword evidence="3" id="KW-0804">Transcription</keyword>
<organism evidence="6 7">
    <name type="scientific">Panagrellus redivivus</name>
    <name type="common">Microworm</name>
    <dbReference type="NCBI Taxonomy" id="6233"/>
    <lineage>
        <taxon>Eukaryota</taxon>
        <taxon>Metazoa</taxon>
        <taxon>Ecdysozoa</taxon>
        <taxon>Nematoda</taxon>
        <taxon>Chromadorea</taxon>
        <taxon>Rhabditida</taxon>
        <taxon>Tylenchina</taxon>
        <taxon>Panagrolaimomorpha</taxon>
        <taxon>Panagrolaimoidea</taxon>
        <taxon>Panagrolaimidae</taxon>
        <taxon>Panagrellus</taxon>
    </lineage>
</organism>
<dbReference type="Gene3D" id="1.10.287.100">
    <property type="match status" value="1"/>
</dbReference>
<sequence length="325" mass="35767">MTHAPGNGIEELYKSVIEETANSSREAFLDENVDMDVLEQLTKLWEEKINKSGAVDLNSKPTTAIPATRPVTKPVAPTRPNANGNRGAPSKPNDQPLPTSTQPQMVFPPNLVSSYLQNNGNSFIMGTGLPPNVLYVPISLGQQQQQQQQQQDQLPQLDGGNNLFLSSELEDAIVKVNSTKGTMTIDCSKNPKLAEKLEQSRRTVAGPKTGKPLKPIPQVDGGPEMSDSDSEEEEDEEALANMVDIAQPPGDVELEPTDEAPLNSEDDQSDEEDLDTLFESTNIIVCQFEKVNRARNKWKFTLKDGIMHLDGKDYCFQKCSGEAEW</sequence>
<dbReference type="GO" id="GO:0005672">
    <property type="term" value="C:transcription factor TFIIA complex"/>
    <property type="evidence" value="ECO:0007669"/>
    <property type="project" value="InterPro"/>
</dbReference>
<evidence type="ECO:0000313" key="7">
    <source>
        <dbReference type="WBParaSite" id="Pan_g3722.t1"/>
    </source>
</evidence>
<comment type="subcellular location">
    <subcellularLocation>
        <location evidence="1">Nucleus</location>
    </subcellularLocation>
</comment>
<dbReference type="InterPro" id="IPR004855">
    <property type="entry name" value="TFIIA_asu/bsu"/>
</dbReference>
<feature type="compositionally biased region" description="Acidic residues" evidence="5">
    <location>
        <begin position="252"/>
        <end position="273"/>
    </location>
</feature>
<dbReference type="SMART" id="SM01371">
    <property type="entry name" value="TFIIA"/>
    <property type="match status" value="1"/>
</dbReference>
<accession>A0A7E4VV58</accession>